<dbReference type="AlphaFoldDB" id="A0A173XQ24"/>
<dbReference type="PANTHER" id="PTHR43725:SF47">
    <property type="entry name" value="UDP-GLUCOSE 4-EPIMERASE"/>
    <property type="match status" value="1"/>
</dbReference>
<dbReference type="InterPro" id="IPR036291">
    <property type="entry name" value="NAD(P)-bd_dom_sf"/>
</dbReference>
<dbReference type="GO" id="GO:0006012">
    <property type="term" value="P:galactose metabolic process"/>
    <property type="evidence" value="ECO:0007669"/>
    <property type="project" value="UniProtKB-KW"/>
</dbReference>
<evidence type="ECO:0000313" key="14">
    <source>
        <dbReference type="EMBL" id="RGM08637.1"/>
    </source>
</evidence>
<dbReference type="GO" id="GO:0005829">
    <property type="term" value="C:cytosol"/>
    <property type="evidence" value="ECO:0007669"/>
    <property type="project" value="TreeGrafter"/>
</dbReference>
<evidence type="ECO:0000256" key="3">
    <source>
        <dbReference type="ARBA" id="ARBA00004947"/>
    </source>
</evidence>
<dbReference type="EC" id="5.1.3.2" evidence="5"/>
<accession>A0A173XQ24</accession>
<keyword evidence="9" id="KW-0413">Isomerase</keyword>
<dbReference type="PANTHER" id="PTHR43725">
    <property type="entry name" value="UDP-GLUCOSE 4-EPIMERASE"/>
    <property type="match status" value="1"/>
</dbReference>
<evidence type="ECO:0000313" key="15">
    <source>
        <dbReference type="Proteomes" id="UP000095651"/>
    </source>
</evidence>
<feature type="domain" description="NAD-dependent epimerase/dehydratase" evidence="12">
    <location>
        <begin position="3"/>
        <end position="71"/>
    </location>
</feature>
<keyword evidence="8" id="KW-0299">Galactose metabolism</keyword>
<evidence type="ECO:0000256" key="8">
    <source>
        <dbReference type="ARBA" id="ARBA00023144"/>
    </source>
</evidence>
<dbReference type="RefSeq" id="WP_055652856.1">
    <property type="nucleotide sequence ID" value="NZ_CABIXC010000001.1"/>
</dbReference>
<dbReference type="InterPro" id="IPR001509">
    <property type="entry name" value="Epimerase_deHydtase"/>
</dbReference>
<dbReference type="SUPFAM" id="SSF51735">
    <property type="entry name" value="NAD(P)-binding Rossmann-fold domains"/>
    <property type="match status" value="1"/>
</dbReference>
<evidence type="ECO:0000313" key="13">
    <source>
        <dbReference type="EMBL" id="CUN53834.1"/>
    </source>
</evidence>
<evidence type="ECO:0000256" key="1">
    <source>
        <dbReference type="ARBA" id="ARBA00000083"/>
    </source>
</evidence>
<proteinExistence type="inferred from homology"/>
<keyword evidence="8" id="KW-0119">Carbohydrate metabolism</keyword>
<reference evidence="14 16" key="2">
    <citation type="submission" date="2018-08" db="EMBL/GenBank/DDBJ databases">
        <title>A genome reference for cultivated species of the human gut microbiota.</title>
        <authorList>
            <person name="Zou Y."/>
            <person name="Xue W."/>
            <person name="Luo G."/>
        </authorList>
    </citation>
    <scope>NUCLEOTIDE SEQUENCE [LARGE SCALE GENOMIC DNA]</scope>
    <source>
        <strain evidence="14 16">TF05-11AC</strain>
    </source>
</reference>
<evidence type="ECO:0000256" key="9">
    <source>
        <dbReference type="ARBA" id="ARBA00023235"/>
    </source>
</evidence>
<gene>
    <name evidence="14" type="ORF">DXC39_01330</name>
    <name evidence="13" type="ORF">ERS852407_00495</name>
</gene>
<organism evidence="13 15">
    <name type="scientific">Hungatella hathewayi</name>
    <dbReference type="NCBI Taxonomy" id="154046"/>
    <lineage>
        <taxon>Bacteria</taxon>
        <taxon>Bacillati</taxon>
        <taxon>Bacillota</taxon>
        <taxon>Clostridia</taxon>
        <taxon>Lachnospirales</taxon>
        <taxon>Lachnospiraceae</taxon>
        <taxon>Hungatella</taxon>
    </lineage>
</organism>
<evidence type="ECO:0000256" key="4">
    <source>
        <dbReference type="ARBA" id="ARBA00007637"/>
    </source>
</evidence>
<evidence type="ECO:0000256" key="6">
    <source>
        <dbReference type="ARBA" id="ARBA00018569"/>
    </source>
</evidence>
<dbReference type="Gene3D" id="3.40.50.720">
    <property type="entry name" value="NAD(P)-binding Rossmann-like Domain"/>
    <property type="match status" value="1"/>
</dbReference>
<comment type="cofactor">
    <cofactor evidence="2">
        <name>NAD(+)</name>
        <dbReference type="ChEBI" id="CHEBI:57540"/>
    </cofactor>
</comment>
<evidence type="ECO:0000313" key="16">
    <source>
        <dbReference type="Proteomes" id="UP000261257"/>
    </source>
</evidence>
<dbReference type="GO" id="GO:0003978">
    <property type="term" value="F:UDP-glucose 4-epimerase activity"/>
    <property type="evidence" value="ECO:0007669"/>
    <property type="project" value="UniProtKB-EC"/>
</dbReference>
<dbReference type="Proteomes" id="UP000095651">
    <property type="component" value="Unassembled WGS sequence"/>
</dbReference>
<reference evidence="13 15" key="1">
    <citation type="submission" date="2015-09" db="EMBL/GenBank/DDBJ databases">
        <authorList>
            <consortium name="Pathogen Informatics"/>
        </authorList>
    </citation>
    <scope>NUCLEOTIDE SEQUENCE [LARGE SCALE GENOMIC DNA]</scope>
    <source>
        <strain evidence="13 15">2789STDY5608850</strain>
    </source>
</reference>
<dbReference type="EMBL" id="CYZE01000001">
    <property type="protein sequence ID" value="CUN53834.1"/>
    <property type="molecule type" value="Genomic_DNA"/>
</dbReference>
<evidence type="ECO:0000256" key="10">
    <source>
        <dbReference type="ARBA" id="ARBA00031367"/>
    </source>
</evidence>
<evidence type="ECO:0000256" key="11">
    <source>
        <dbReference type="ARBA" id="ARBA00033067"/>
    </source>
</evidence>
<name>A0A173XQ24_9FIRM</name>
<dbReference type="Proteomes" id="UP000261257">
    <property type="component" value="Unassembled WGS sequence"/>
</dbReference>
<comment type="similarity">
    <text evidence="4">Belongs to the NAD(P)-dependent epimerase/dehydratase family.</text>
</comment>
<comment type="pathway">
    <text evidence="3">Carbohydrate metabolism; galactose metabolism.</text>
</comment>
<dbReference type="Pfam" id="PF01370">
    <property type="entry name" value="Epimerase"/>
    <property type="match status" value="1"/>
</dbReference>
<evidence type="ECO:0000256" key="5">
    <source>
        <dbReference type="ARBA" id="ARBA00013189"/>
    </source>
</evidence>
<dbReference type="EMBL" id="QSSQ01000001">
    <property type="protein sequence ID" value="RGM08637.1"/>
    <property type="molecule type" value="Genomic_DNA"/>
</dbReference>
<comment type="catalytic activity">
    <reaction evidence="1">
        <text>UDP-alpha-D-glucose = UDP-alpha-D-galactose</text>
        <dbReference type="Rhea" id="RHEA:22168"/>
        <dbReference type="ChEBI" id="CHEBI:58885"/>
        <dbReference type="ChEBI" id="CHEBI:66914"/>
        <dbReference type="EC" id="5.1.3.2"/>
    </reaction>
</comment>
<evidence type="ECO:0000259" key="12">
    <source>
        <dbReference type="Pfam" id="PF01370"/>
    </source>
</evidence>
<evidence type="ECO:0000256" key="7">
    <source>
        <dbReference type="ARBA" id="ARBA00023027"/>
    </source>
</evidence>
<evidence type="ECO:0000256" key="2">
    <source>
        <dbReference type="ARBA" id="ARBA00001911"/>
    </source>
</evidence>
<sequence>MKILVLGGTRFFGVHLVNTLLLQGHEVAVATRGNAKPRFIAPVEEIRVDRIREESMRAAFSGREFDVVYDDLAYCSNDVKTALETVRCRRYIMVSSISVYELKENTRETDYDPYRETLIWGGRSAFDYGTGKRQAEAALVQVFPEQESVMVRFPVVLGRDDYTERLRFYAVHTAKGIAMQVENENCPVSFISAEECGRFLAFLADSSLEGPVNAAASGTITIGEIIRYTEEKTGKKAVLSTEGEEAPYNGFPGFSINTEKAEGAGYHFSGLDTWIYRLLDFYGEMEG</sequence>
<keyword evidence="7" id="KW-0520">NAD</keyword>
<protein>
    <recommendedName>
        <fullName evidence="6">UDP-glucose 4-epimerase</fullName>
        <ecNumber evidence="5">5.1.3.2</ecNumber>
    </recommendedName>
    <alternativeName>
        <fullName evidence="11">Galactowaldenase</fullName>
    </alternativeName>
    <alternativeName>
        <fullName evidence="10">UDP-galactose 4-epimerase</fullName>
    </alternativeName>
</protein>